<proteinExistence type="predicted"/>
<name>A0ABY3W5G3_9MICC</name>
<accession>A0ABY3W5G3</accession>
<organism evidence="1 2">
    <name type="scientific">Arthrobacter sulfonylureivorans</name>
    <dbReference type="NCBI Taxonomy" id="2486855"/>
    <lineage>
        <taxon>Bacteria</taxon>
        <taxon>Bacillati</taxon>
        <taxon>Actinomycetota</taxon>
        <taxon>Actinomycetes</taxon>
        <taxon>Micrococcales</taxon>
        <taxon>Micrococcaceae</taxon>
        <taxon>Arthrobacter</taxon>
    </lineage>
</organism>
<evidence type="ECO:0000313" key="2">
    <source>
        <dbReference type="Proteomes" id="UP000829069"/>
    </source>
</evidence>
<keyword evidence="2" id="KW-1185">Reference proteome</keyword>
<dbReference type="Proteomes" id="UP000829069">
    <property type="component" value="Chromosome"/>
</dbReference>
<dbReference type="InterPro" id="IPR023393">
    <property type="entry name" value="START-like_dom_sf"/>
</dbReference>
<evidence type="ECO:0000313" key="1">
    <source>
        <dbReference type="EMBL" id="UNK45510.1"/>
    </source>
</evidence>
<sequence length="258" mass="28121">MTESGVATEPGSLSVHINADARQVWTMLREPRRIAQWHGWDMAGLDEEIREIYFSDATEAEDHKRLTMGDSDAFILEPVGDGVRLTLQRGPESGEQSDEWWEDVTEGWLTFLQQLRFALERHPNDPRQTTYLGADSIPSGGLLSSLGLDNLPTAGETYSASLATGEEISGKVWFRSDRQLGLTVDSYADRGGGLLIVAETPSHPEGRPEGGSQVLISCYGLGARRLAEIRDGWEAWRNNALPGADPLVLGSTAGPGSD</sequence>
<dbReference type="SUPFAM" id="SSF55961">
    <property type="entry name" value="Bet v1-like"/>
    <property type="match status" value="1"/>
</dbReference>
<dbReference type="Gene3D" id="3.30.530.20">
    <property type="match status" value="1"/>
</dbReference>
<dbReference type="CDD" id="cd07814">
    <property type="entry name" value="SRPBCC_CalC_Aha1-like"/>
    <property type="match status" value="1"/>
</dbReference>
<gene>
    <name evidence="1" type="ORF">MNQ99_16570</name>
</gene>
<reference evidence="1 2" key="1">
    <citation type="submission" date="2022-03" db="EMBL/GenBank/DDBJ databases">
        <title>Isotopic signatures of nitrous oxide derived from detoxification processes.</title>
        <authorList>
            <person name="Behrendt U."/>
            <person name="Buchen C."/>
            <person name="Well R."/>
            <person name="Ulrich A."/>
            <person name="Rohe L."/>
            <person name="Kolb S."/>
            <person name="Schloter M."/>
            <person name="Horn M.A."/>
            <person name="Augustin J."/>
        </authorList>
    </citation>
    <scope>NUCLEOTIDE SEQUENCE [LARGE SCALE GENOMIC DNA]</scope>
    <source>
        <strain evidence="1 2">S4-C24</strain>
    </source>
</reference>
<protein>
    <submittedName>
        <fullName evidence="1">SRPBCC domain-containing protein</fullName>
    </submittedName>
</protein>
<dbReference type="EMBL" id="CP093326">
    <property type="protein sequence ID" value="UNK45510.1"/>
    <property type="molecule type" value="Genomic_DNA"/>
</dbReference>
<dbReference type="RefSeq" id="WP_241913715.1">
    <property type="nucleotide sequence ID" value="NZ_CP093326.1"/>
</dbReference>